<dbReference type="EMBL" id="GGEC01084350">
    <property type="protein sequence ID" value="MBX64834.1"/>
    <property type="molecule type" value="Transcribed_RNA"/>
</dbReference>
<protein>
    <submittedName>
        <fullName evidence="2">Uncharacterized protein</fullName>
    </submittedName>
</protein>
<keyword evidence="1" id="KW-0812">Transmembrane</keyword>
<keyword evidence="1" id="KW-1133">Transmembrane helix</keyword>
<evidence type="ECO:0000313" key="2">
    <source>
        <dbReference type="EMBL" id="MBX64834.1"/>
    </source>
</evidence>
<sequence length="50" mass="5979">MLMLSMILHGLTTAMIVIFLSHQFIWLLSFITRHKHHHLPNCFRTVIIHE</sequence>
<proteinExistence type="predicted"/>
<name>A0A2P2QD40_RHIMU</name>
<dbReference type="AlphaFoldDB" id="A0A2P2QD40"/>
<reference evidence="2" key="1">
    <citation type="submission" date="2018-02" db="EMBL/GenBank/DDBJ databases">
        <title>Rhizophora mucronata_Transcriptome.</title>
        <authorList>
            <person name="Meera S.P."/>
            <person name="Sreeshan A."/>
            <person name="Augustine A."/>
        </authorList>
    </citation>
    <scope>NUCLEOTIDE SEQUENCE</scope>
    <source>
        <tissue evidence="2">Leaf</tissue>
    </source>
</reference>
<keyword evidence="1" id="KW-0472">Membrane</keyword>
<feature type="transmembrane region" description="Helical" evidence="1">
    <location>
        <begin position="6"/>
        <end position="28"/>
    </location>
</feature>
<evidence type="ECO:0000256" key="1">
    <source>
        <dbReference type="SAM" id="Phobius"/>
    </source>
</evidence>
<organism evidence="2">
    <name type="scientific">Rhizophora mucronata</name>
    <name type="common">Asiatic mangrove</name>
    <dbReference type="NCBI Taxonomy" id="61149"/>
    <lineage>
        <taxon>Eukaryota</taxon>
        <taxon>Viridiplantae</taxon>
        <taxon>Streptophyta</taxon>
        <taxon>Embryophyta</taxon>
        <taxon>Tracheophyta</taxon>
        <taxon>Spermatophyta</taxon>
        <taxon>Magnoliopsida</taxon>
        <taxon>eudicotyledons</taxon>
        <taxon>Gunneridae</taxon>
        <taxon>Pentapetalae</taxon>
        <taxon>rosids</taxon>
        <taxon>fabids</taxon>
        <taxon>Malpighiales</taxon>
        <taxon>Rhizophoraceae</taxon>
        <taxon>Rhizophora</taxon>
    </lineage>
</organism>
<accession>A0A2P2QD40</accession>